<evidence type="ECO:0000259" key="3">
    <source>
        <dbReference type="Pfam" id="PF13649"/>
    </source>
</evidence>
<organism evidence="4 5">
    <name type="scientific">Micromonospora craterilacus</name>
    <dbReference type="NCBI Taxonomy" id="1655439"/>
    <lineage>
        <taxon>Bacteria</taxon>
        <taxon>Bacillati</taxon>
        <taxon>Actinomycetota</taxon>
        <taxon>Actinomycetes</taxon>
        <taxon>Micromonosporales</taxon>
        <taxon>Micromonosporaceae</taxon>
        <taxon>Micromonospora</taxon>
    </lineage>
</organism>
<dbReference type="InterPro" id="IPR029063">
    <property type="entry name" value="SAM-dependent_MTases_sf"/>
</dbReference>
<sequence>MDLGFGGEVADFYQRYRRGYPPAVFEALAEAHALTPDDTVIDLGCGTGQLALPIAARVRAVVGVDPEPDMLVLARRTARAQQVDNVSWLLGADGDVPALGALLGGGTVGAVTIGQALHWMDPDTLLPRLAPLFRKGGGVAVVTNGTPLWLQDTAWSRALRAVLEQWRGVELTRTCGTDAASQRRYRDILVAAGYEVDQITVDYTDEMTLDELVGGVYSTFSVDDLPAPEQRSELTERIRRALHPETRFREDIRVTVLVGRIQ</sequence>
<dbReference type="Pfam" id="PF13649">
    <property type="entry name" value="Methyltransf_25"/>
    <property type="match status" value="1"/>
</dbReference>
<dbReference type="SUPFAM" id="SSF53335">
    <property type="entry name" value="S-adenosyl-L-methionine-dependent methyltransferases"/>
    <property type="match status" value="1"/>
</dbReference>
<gene>
    <name evidence="4" type="ORF">C1I95_26855</name>
</gene>
<dbReference type="InterPro" id="IPR051052">
    <property type="entry name" value="Diverse_substrate_MTase"/>
</dbReference>
<dbReference type="PANTHER" id="PTHR44942">
    <property type="entry name" value="METHYLTRANSF_11 DOMAIN-CONTAINING PROTEIN"/>
    <property type="match status" value="1"/>
</dbReference>
<evidence type="ECO:0000313" key="4">
    <source>
        <dbReference type="EMBL" id="PZG11980.1"/>
    </source>
</evidence>
<dbReference type="EMBL" id="POTY01000224">
    <property type="protein sequence ID" value="PZG11980.1"/>
    <property type="molecule type" value="Genomic_DNA"/>
</dbReference>
<dbReference type="Proteomes" id="UP000248924">
    <property type="component" value="Unassembled WGS sequence"/>
</dbReference>
<proteinExistence type="predicted"/>
<dbReference type="PANTHER" id="PTHR44942:SF4">
    <property type="entry name" value="METHYLTRANSFERASE TYPE 11 DOMAIN-CONTAINING PROTEIN"/>
    <property type="match status" value="1"/>
</dbReference>
<keyword evidence="5" id="KW-1185">Reference proteome</keyword>
<dbReference type="RefSeq" id="WP_111217884.1">
    <property type="nucleotide sequence ID" value="NZ_POTY01000224.1"/>
</dbReference>
<dbReference type="AlphaFoldDB" id="A0A2W2EEC6"/>
<accession>A0A2W2EEC6</accession>
<evidence type="ECO:0000256" key="2">
    <source>
        <dbReference type="ARBA" id="ARBA00022679"/>
    </source>
</evidence>
<dbReference type="Gene3D" id="3.40.50.150">
    <property type="entry name" value="Vaccinia Virus protein VP39"/>
    <property type="match status" value="1"/>
</dbReference>
<protein>
    <submittedName>
        <fullName evidence="4">SAM-dependent methyltransferase</fullName>
    </submittedName>
</protein>
<keyword evidence="1 4" id="KW-0489">Methyltransferase</keyword>
<keyword evidence="2 4" id="KW-0808">Transferase</keyword>
<evidence type="ECO:0000313" key="5">
    <source>
        <dbReference type="Proteomes" id="UP000248924"/>
    </source>
</evidence>
<evidence type="ECO:0000256" key="1">
    <source>
        <dbReference type="ARBA" id="ARBA00022603"/>
    </source>
</evidence>
<name>A0A2W2EEC6_9ACTN</name>
<dbReference type="OrthoDB" id="9797252at2"/>
<dbReference type="CDD" id="cd02440">
    <property type="entry name" value="AdoMet_MTases"/>
    <property type="match status" value="1"/>
</dbReference>
<reference evidence="4 5" key="1">
    <citation type="submission" date="2018-01" db="EMBL/GenBank/DDBJ databases">
        <title>Draft genome sequence of Jishengella sp. NA12.</title>
        <authorList>
            <person name="Sahin N."/>
            <person name="Ay H."/>
            <person name="Saygin H."/>
        </authorList>
    </citation>
    <scope>NUCLEOTIDE SEQUENCE [LARGE SCALE GENOMIC DNA]</scope>
    <source>
        <strain evidence="4 5">NA12</strain>
    </source>
</reference>
<dbReference type="GO" id="GO:0032259">
    <property type="term" value="P:methylation"/>
    <property type="evidence" value="ECO:0007669"/>
    <property type="project" value="UniProtKB-KW"/>
</dbReference>
<dbReference type="GO" id="GO:0008168">
    <property type="term" value="F:methyltransferase activity"/>
    <property type="evidence" value="ECO:0007669"/>
    <property type="project" value="UniProtKB-KW"/>
</dbReference>
<feature type="domain" description="Methyltransferase" evidence="3">
    <location>
        <begin position="40"/>
        <end position="137"/>
    </location>
</feature>
<comment type="caution">
    <text evidence="4">The sequence shown here is derived from an EMBL/GenBank/DDBJ whole genome shotgun (WGS) entry which is preliminary data.</text>
</comment>
<dbReference type="InterPro" id="IPR041698">
    <property type="entry name" value="Methyltransf_25"/>
</dbReference>